<dbReference type="OrthoDB" id="543156at2759"/>
<protein>
    <recommendedName>
        <fullName evidence="1">DJ-1/PfpI domain-containing protein</fullName>
    </recommendedName>
</protein>
<dbReference type="SUPFAM" id="SSF52317">
    <property type="entry name" value="Class I glutamine amidotransferase-like"/>
    <property type="match status" value="1"/>
</dbReference>
<dbReference type="InterPro" id="IPR002818">
    <property type="entry name" value="DJ-1/PfpI"/>
</dbReference>
<dbReference type="RefSeq" id="XP_040686241.1">
    <property type="nucleotide sequence ID" value="XM_040831424.1"/>
</dbReference>
<name>A0A1L9RCC5_ASPWE</name>
<dbReference type="Proteomes" id="UP000184383">
    <property type="component" value="Unassembled WGS sequence"/>
</dbReference>
<dbReference type="GeneID" id="63747272"/>
<evidence type="ECO:0000313" key="3">
    <source>
        <dbReference type="Proteomes" id="UP000184383"/>
    </source>
</evidence>
<dbReference type="VEuPathDB" id="FungiDB:ASPWEDRAFT_175844"/>
<dbReference type="Gene3D" id="3.40.50.880">
    <property type="match status" value="1"/>
</dbReference>
<dbReference type="Pfam" id="PF01965">
    <property type="entry name" value="DJ-1_PfpI"/>
    <property type="match status" value="1"/>
</dbReference>
<accession>A0A1L9RCC5</accession>
<dbReference type="AlphaFoldDB" id="A0A1L9RCC5"/>
<keyword evidence="3" id="KW-1185">Reference proteome</keyword>
<dbReference type="EMBL" id="KV878215">
    <property type="protein sequence ID" value="OJJ32564.1"/>
    <property type="molecule type" value="Genomic_DNA"/>
</dbReference>
<evidence type="ECO:0000313" key="2">
    <source>
        <dbReference type="EMBL" id="OJJ32564.1"/>
    </source>
</evidence>
<dbReference type="STRING" id="1073089.A0A1L9RCC5"/>
<organism evidence="2 3">
    <name type="scientific">Aspergillus wentii DTO 134E9</name>
    <dbReference type="NCBI Taxonomy" id="1073089"/>
    <lineage>
        <taxon>Eukaryota</taxon>
        <taxon>Fungi</taxon>
        <taxon>Dikarya</taxon>
        <taxon>Ascomycota</taxon>
        <taxon>Pezizomycotina</taxon>
        <taxon>Eurotiomycetes</taxon>
        <taxon>Eurotiomycetidae</taxon>
        <taxon>Eurotiales</taxon>
        <taxon>Aspergillaceae</taxon>
        <taxon>Aspergillus</taxon>
        <taxon>Aspergillus subgen. Cremei</taxon>
    </lineage>
</organism>
<dbReference type="PANTHER" id="PTHR43130">
    <property type="entry name" value="ARAC-FAMILY TRANSCRIPTIONAL REGULATOR"/>
    <property type="match status" value="1"/>
</dbReference>
<sequence>MILTDLLRVEPLDALGPLDIFNSLSWMNSTDISLINASLDPVNTRSTRAIAANATGQSIVPTHTFSTAPALDVLIVPGGLGMRESTPAVEQAIDFVRDTYPTVKYLITVCTGAGVAAQAGVLDGKRATTNKKAWNEISAMSDAVKWVPHARWVVDGNI</sequence>
<reference evidence="3" key="1">
    <citation type="journal article" date="2017" name="Genome Biol.">
        <title>Comparative genomics reveals high biological diversity and specific adaptations in the industrially and medically important fungal genus Aspergillus.</title>
        <authorList>
            <person name="de Vries R.P."/>
            <person name="Riley R."/>
            <person name="Wiebenga A."/>
            <person name="Aguilar-Osorio G."/>
            <person name="Amillis S."/>
            <person name="Uchima C.A."/>
            <person name="Anderluh G."/>
            <person name="Asadollahi M."/>
            <person name="Askin M."/>
            <person name="Barry K."/>
            <person name="Battaglia E."/>
            <person name="Bayram O."/>
            <person name="Benocci T."/>
            <person name="Braus-Stromeyer S.A."/>
            <person name="Caldana C."/>
            <person name="Canovas D."/>
            <person name="Cerqueira G.C."/>
            <person name="Chen F."/>
            <person name="Chen W."/>
            <person name="Choi C."/>
            <person name="Clum A."/>
            <person name="Dos Santos R.A."/>
            <person name="Damasio A.R."/>
            <person name="Diallinas G."/>
            <person name="Emri T."/>
            <person name="Fekete E."/>
            <person name="Flipphi M."/>
            <person name="Freyberg S."/>
            <person name="Gallo A."/>
            <person name="Gournas C."/>
            <person name="Habgood R."/>
            <person name="Hainaut M."/>
            <person name="Harispe M.L."/>
            <person name="Henrissat B."/>
            <person name="Hilden K.S."/>
            <person name="Hope R."/>
            <person name="Hossain A."/>
            <person name="Karabika E."/>
            <person name="Karaffa L."/>
            <person name="Karanyi Z."/>
            <person name="Krasevec N."/>
            <person name="Kuo A."/>
            <person name="Kusch H."/>
            <person name="LaButti K."/>
            <person name="Lagendijk E.L."/>
            <person name="Lapidus A."/>
            <person name="Levasseur A."/>
            <person name="Lindquist E."/>
            <person name="Lipzen A."/>
            <person name="Logrieco A.F."/>
            <person name="MacCabe A."/>
            <person name="Maekelae M.R."/>
            <person name="Malavazi I."/>
            <person name="Melin P."/>
            <person name="Meyer V."/>
            <person name="Mielnichuk N."/>
            <person name="Miskei M."/>
            <person name="Molnar A.P."/>
            <person name="Mule G."/>
            <person name="Ngan C.Y."/>
            <person name="Orejas M."/>
            <person name="Orosz E."/>
            <person name="Ouedraogo J.P."/>
            <person name="Overkamp K.M."/>
            <person name="Park H.-S."/>
            <person name="Perrone G."/>
            <person name="Piumi F."/>
            <person name="Punt P.J."/>
            <person name="Ram A.F."/>
            <person name="Ramon A."/>
            <person name="Rauscher S."/>
            <person name="Record E."/>
            <person name="Riano-Pachon D.M."/>
            <person name="Robert V."/>
            <person name="Roehrig J."/>
            <person name="Ruller R."/>
            <person name="Salamov A."/>
            <person name="Salih N.S."/>
            <person name="Samson R.A."/>
            <person name="Sandor E."/>
            <person name="Sanguinetti M."/>
            <person name="Schuetze T."/>
            <person name="Sepcic K."/>
            <person name="Shelest E."/>
            <person name="Sherlock G."/>
            <person name="Sophianopoulou V."/>
            <person name="Squina F.M."/>
            <person name="Sun H."/>
            <person name="Susca A."/>
            <person name="Todd R.B."/>
            <person name="Tsang A."/>
            <person name="Unkles S.E."/>
            <person name="van de Wiele N."/>
            <person name="van Rossen-Uffink D."/>
            <person name="Oliveira J.V."/>
            <person name="Vesth T.C."/>
            <person name="Visser J."/>
            <person name="Yu J.-H."/>
            <person name="Zhou M."/>
            <person name="Andersen M.R."/>
            <person name="Archer D.B."/>
            <person name="Baker S.E."/>
            <person name="Benoit I."/>
            <person name="Brakhage A.A."/>
            <person name="Braus G.H."/>
            <person name="Fischer R."/>
            <person name="Frisvad J.C."/>
            <person name="Goldman G.H."/>
            <person name="Houbraken J."/>
            <person name="Oakley B."/>
            <person name="Pocsi I."/>
            <person name="Scazzocchio C."/>
            <person name="Seiboth B."/>
            <person name="vanKuyk P.A."/>
            <person name="Wortman J."/>
            <person name="Dyer P.S."/>
            <person name="Grigoriev I.V."/>
        </authorList>
    </citation>
    <scope>NUCLEOTIDE SEQUENCE [LARGE SCALE GENOMIC DNA]</scope>
    <source>
        <strain evidence="3">DTO 134E9</strain>
    </source>
</reference>
<proteinExistence type="predicted"/>
<gene>
    <name evidence="2" type="ORF">ASPWEDRAFT_175844</name>
</gene>
<evidence type="ECO:0000259" key="1">
    <source>
        <dbReference type="Pfam" id="PF01965"/>
    </source>
</evidence>
<dbReference type="InterPro" id="IPR029062">
    <property type="entry name" value="Class_I_gatase-like"/>
</dbReference>
<dbReference type="InterPro" id="IPR052158">
    <property type="entry name" value="INH-QAR"/>
</dbReference>
<feature type="domain" description="DJ-1/PfpI" evidence="1">
    <location>
        <begin position="10"/>
        <end position="158"/>
    </location>
</feature>
<dbReference type="PANTHER" id="PTHR43130:SF15">
    <property type="entry name" value="THIJ_PFPI FAMILY PROTEIN (AFU_ORTHOLOGUE AFUA_5G14240)"/>
    <property type="match status" value="1"/>
</dbReference>